<evidence type="ECO:0000313" key="2">
    <source>
        <dbReference type="EMBL" id="TKA78939.1"/>
    </source>
</evidence>
<gene>
    <name evidence="2" type="ORF">B0A55_09242</name>
</gene>
<dbReference type="GO" id="GO:0003729">
    <property type="term" value="F:mRNA binding"/>
    <property type="evidence" value="ECO:0007669"/>
    <property type="project" value="TreeGrafter"/>
</dbReference>
<proteinExistence type="predicted"/>
<dbReference type="InterPro" id="IPR007275">
    <property type="entry name" value="YTH_domain"/>
</dbReference>
<dbReference type="EMBL" id="NAJQ01000101">
    <property type="protein sequence ID" value="TKA78939.1"/>
    <property type="molecule type" value="Genomic_DNA"/>
</dbReference>
<comment type="caution">
    <text evidence="2">The sequence shown here is derived from an EMBL/GenBank/DDBJ whole genome shotgun (WGS) entry which is preliminary data.</text>
</comment>
<dbReference type="InterPro" id="IPR045168">
    <property type="entry name" value="YTH_prot"/>
</dbReference>
<accession>A0A4V5NHH2</accession>
<dbReference type="AlphaFoldDB" id="A0A4V5NHH2"/>
<dbReference type="GO" id="GO:0000398">
    <property type="term" value="P:mRNA splicing, via spliceosome"/>
    <property type="evidence" value="ECO:0007669"/>
    <property type="project" value="TreeGrafter"/>
</dbReference>
<dbReference type="GO" id="GO:0000381">
    <property type="term" value="P:regulation of alternative mRNA splicing, via spliceosome"/>
    <property type="evidence" value="ECO:0007669"/>
    <property type="project" value="TreeGrafter"/>
</dbReference>
<dbReference type="PANTHER" id="PTHR12357">
    <property type="entry name" value="YTH YT521-B HOMOLOGY DOMAIN-CONTAINING"/>
    <property type="match status" value="1"/>
</dbReference>
<name>A0A4V5NHH2_9PEZI</name>
<evidence type="ECO:0000313" key="3">
    <source>
        <dbReference type="Proteomes" id="UP000309340"/>
    </source>
</evidence>
<dbReference type="STRING" id="329884.A0A4V5NHH2"/>
<organism evidence="2 3">
    <name type="scientific">Friedmanniomyces simplex</name>
    <dbReference type="NCBI Taxonomy" id="329884"/>
    <lineage>
        <taxon>Eukaryota</taxon>
        <taxon>Fungi</taxon>
        <taxon>Dikarya</taxon>
        <taxon>Ascomycota</taxon>
        <taxon>Pezizomycotina</taxon>
        <taxon>Dothideomycetes</taxon>
        <taxon>Dothideomycetidae</taxon>
        <taxon>Mycosphaerellales</taxon>
        <taxon>Teratosphaeriaceae</taxon>
        <taxon>Friedmanniomyces</taxon>
    </lineage>
</organism>
<dbReference type="PANTHER" id="PTHR12357:SF3">
    <property type="entry name" value="YTH DOMAIN-CONTAINING PROTEIN 1"/>
    <property type="match status" value="1"/>
</dbReference>
<dbReference type="Pfam" id="PF04146">
    <property type="entry name" value="YTH"/>
    <property type="match status" value="1"/>
</dbReference>
<protein>
    <recommendedName>
        <fullName evidence="1">YTH domain-containing protein</fullName>
    </recommendedName>
</protein>
<dbReference type="Gene3D" id="3.10.590.10">
    <property type="entry name" value="ph1033 like domains"/>
    <property type="match status" value="1"/>
</dbReference>
<reference evidence="2 3" key="1">
    <citation type="submission" date="2017-03" db="EMBL/GenBank/DDBJ databases">
        <title>Genomes of endolithic fungi from Antarctica.</title>
        <authorList>
            <person name="Coleine C."/>
            <person name="Masonjones S."/>
            <person name="Stajich J.E."/>
        </authorList>
    </citation>
    <scope>NUCLEOTIDE SEQUENCE [LARGE SCALE GENOMIC DNA]</scope>
    <source>
        <strain evidence="2 3">CCFEE 5184</strain>
    </source>
</reference>
<dbReference type="GO" id="GO:1990247">
    <property type="term" value="F:N6-methyladenosine-containing RNA reader activity"/>
    <property type="evidence" value="ECO:0007669"/>
    <property type="project" value="TreeGrafter"/>
</dbReference>
<keyword evidence="3" id="KW-1185">Reference proteome</keyword>
<dbReference type="OrthoDB" id="306690at2759"/>
<sequence length="226" mass="24846">MAEEAGDQKVPRKFFIVKSLTVQDLESSVRNGIWATQSHNEVALNDAFGQAENVYLIFSANKSGEYFGCARMAAPISGERDSMATTIPDDPAANSGTPQPIPTLRTETAPRGRIIDDSARGTTFWEAEHLGDEGSVSLAKESRGATPGEDQWGRQFKIEWVSTSRLPFYRTRGLRNLWNANREIKIARDGTQLEPSVGCMLVQMFHRHPQSPYGAGPGGQAGMPYQ</sequence>
<dbReference type="GO" id="GO:0005654">
    <property type="term" value="C:nucleoplasm"/>
    <property type="evidence" value="ECO:0007669"/>
    <property type="project" value="TreeGrafter"/>
</dbReference>
<dbReference type="PROSITE" id="PS50882">
    <property type="entry name" value="YTH"/>
    <property type="match status" value="1"/>
</dbReference>
<dbReference type="CDD" id="cd21134">
    <property type="entry name" value="YTH"/>
    <property type="match status" value="1"/>
</dbReference>
<feature type="domain" description="YTH" evidence="1">
    <location>
        <begin position="12"/>
        <end position="205"/>
    </location>
</feature>
<dbReference type="Proteomes" id="UP000309340">
    <property type="component" value="Unassembled WGS sequence"/>
</dbReference>
<evidence type="ECO:0000259" key="1">
    <source>
        <dbReference type="PROSITE" id="PS50882"/>
    </source>
</evidence>